<keyword evidence="2" id="KW-1185">Reference proteome</keyword>
<dbReference type="CDD" id="cd00093">
    <property type="entry name" value="HTH_XRE"/>
    <property type="match status" value="1"/>
</dbReference>
<dbReference type="InterPro" id="IPR001387">
    <property type="entry name" value="Cro/C1-type_HTH"/>
</dbReference>
<dbReference type="AlphaFoldDB" id="A0A517T268"/>
<protein>
    <submittedName>
        <fullName evidence="1">Uncharacterized protein</fullName>
    </submittedName>
</protein>
<reference evidence="1 2" key="1">
    <citation type="submission" date="2019-02" db="EMBL/GenBank/DDBJ databases">
        <title>Deep-cultivation of Planctomycetes and their phenomic and genomic characterization uncovers novel biology.</title>
        <authorList>
            <person name="Wiegand S."/>
            <person name="Jogler M."/>
            <person name="Boedeker C."/>
            <person name="Pinto D."/>
            <person name="Vollmers J."/>
            <person name="Rivas-Marin E."/>
            <person name="Kohn T."/>
            <person name="Peeters S.H."/>
            <person name="Heuer A."/>
            <person name="Rast P."/>
            <person name="Oberbeckmann S."/>
            <person name="Bunk B."/>
            <person name="Jeske O."/>
            <person name="Meyerdierks A."/>
            <person name="Storesund J.E."/>
            <person name="Kallscheuer N."/>
            <person name="Luecker S."/>
            <person name="Lage O.M."/>
            <person name="Pohl T."/>
            <person name="Merkel B.J."/>
            <person name="Hornburger P."/>
            <person name="Mueller R.-W."/>
            <person name="Bruemmer F."/>
            <person name="Labrenz M."/>
            <person name="Spormann A.M."/>
            <person name="Op den Camp H."/>
            <person name="Overmann J."/>
            <person name="Amann R."/>
            <person name="Jetten M.S.M."/>
            <person name="Mascher T."/>
            <person name="Medema M.H."/>
            <person name="Devos D.P."/>
            <person name="Kaster A.-K."/>
            <person name="Ovreas L."/>
            <person name="Rohde M."/>
            <person name="Galperin M.Y."/>
            <person name="Jogler C."/>
        </authorList>
    </citation>
    <scope>NUCLEOTIDE SEQUENCE [LARGE SCALE GENOMIC DNA]</scope>
    <source>
        <strain evidence="1 2">SV_7m_r</strain>
    </source>
</reference>
<evidence type="ECO:0000313" key="1">
    <source>
        <dbReference type="EMBL" id="QDT62456.1"/>
    </source>
</evidence>
<dbReference type="Proteomes" id="UP000315003">
    <property type="component" value="Chromosome"/>
</dbReference>
<sequence length="315" mass="35378">MDDPLRRLLTRWELQPPRFDAYDFRRPQAEFLYRLIDAAVLVPSTPVGTWDCADCGSVCRLIYVDQPGGGQRTFAACPRCGPMEVRSENLRRYEIDTGNLLDAVFRSYRLSIERLDPVGLWRVGRGKIADRSREVYFVRSCERGAVSTVCDVLGSHGKCCVFAPTRASSRTLSQQLSCVVIGLEDVIDWQDHAFLLDDDAINGRFGSLETLPKPTKSKPKRSTRAAAIEALRQELNAHIVAAADHAFDTEARTGTPVLLPRPTQAELAARINVSAPTLSRCMEDRSAPELRILWDAADDVYEVMKWRKLAAKNRR</sequence>
<name>A0A517T268_9BACT</name>
<proteinExistence type="predicted"/>
<dbReference type="EMBL" id="CP036272">
    <property type="protein sequence ID" value="QDT62456.1"/>
    <property type="molecule type" value="Genomic_DNA"/>
</dbReference>
<gene>
    <name evidence="1" type="ORF">SV7mr_50040</name>
</gene>
<evidence type="ECO:0000313" key="2">
    <source>
        <dbReference type="Proteomes" id="UP000315003"/>
    </source>
</evidence>
<organism evidence="1 2">
    <name type="scientific">Stieleria bergensis</name>
    <dbReference type="NCBI Taxonomy" id="2528025"/>
    <lineage>
        <taxon>Bacteria</taxon>
        <taxon>Pseudomonadati</taxon>
        <taxon>Planctomycetota</taxon>
        <taxon>Planctomycetia</taxon>
        <taxon>Pirellulales</taxon>
        <taxon>Pirellulaceae</taxon>
        <taxon>Stieleria</taxon>
    </lineage>
</organism>
<accession>A0A517T268</accession>